<feature type="domain" description="Serine hydroxymethyltransferase-like" evidence="15">
    <location>
        <begin position="20"/>
        <end position="397"/>
    </location>
</feature>
<comment type="subunit">
    <text evidence="5 13">Homodimer.</text>
</comment>
<dbReference type="RefSeq" id="WP_008836718.1">
    <property type="nucleotide sequence ID" value="NZ_AHAM01000125.1"/>
</dbReference>
<comment type="function">
    <text evidence="13">Catalyzes the reversible interconversion of serine and glycine with tetrahydrofolate (THF) serving as the one-carbon carrier. This reaction serves as the major source of one-carbon groups required for the biosynthesis of purines, thymidylate, methionine, and other important biomolecules. Also exhibits THF-independent aldolase activity toward beta-hydroxyamino acids, producing glycine and aldehydes, via a retro-aldol mechanism.</text>
</comment>
<evidence type="ECO:0000256" key="9">
    <source>
        <dbReference type="ARBA" id="ARBA00022679"/>
    </source>
</evidence>
<dbReference type="FunFam" id="3.90.1150.10:FF:000003">
    <property type="entry name" value="Serine hydroxymethyltransferase"/>
    <property type="match status" value="1"/>
</dbReference>
<feature type="binding site" evidence="13">
    <location>
        <begin position="137"/>
        <end position="139"/>
    </location>
    <ligand>
        <name>(6S)-5,6,7,8-tetrahydrofolate</name>
        <dbReference type="ChEBI" id="CHEBI:57453"/>
    </ligand>
</feature>
<dbReference type="NCBIfam" id="NF000586">
    <property type="entry name" value="PRK00011.1"/>
    <property type="match status" value="1"/>
</dbReference>
<dbReference type="UniPathway" id="UPA00288">
    <property type="reaction ID" value="UER01023"/>
</dbReference>
<dbReference type="GO" id="GO:0008168">
    <property type="term" value="F:methyltransferase activity"/>
    <property type="evidence" value="ECO:0007669"/>
    <property type="project" value="UniProtKB-KW"/>
</dbReference>
<dbReference type="OrthoDB" id="9803846at2"/>
<dbReference type="PATRIC" id="fig|1107882.3.peg.3019"/>
<comment type="pathway">
    <text evidence="13">Amino-acid biosynthesis; glycine biosynthesis; glycine from L-serine: step 1/1.</text>
</comment>
<evidence type="ECO:0000256" key="14">
    <source>
        <dbReference type="PIRSR" id="PIRSR000412-50"/>
    </source>
</evidence>
<dbReference type="GO" id="GO:0005829">
    <property type="term" value="C:cytosol"/>
    <property type="evidence" value="ECO:0007669"/>
    <property type="project" value="TreeGrafter"/>
</dbReference>
<keyword evidence="8 13" id="KW-0028">Amino-acid biosynthesis</keyword>
<dbReference type="PANTHER" id="PTHR11680:SF35">
    <property type="entry name" value="SERINE HYDROXYMETHYLTRANSFERASE 1"/>
    <property type="match status" value="1"/>
</dbReference>
<dbReference type="GO" id="GO:0035999">
    <property type="term" value="P:tetrahydrofolate interconversion"/>
    <property type="evidence" value="ECO:0007669"/>
    <property type="project" value="UniProtKB-UniRule"/>
</dbReference>
<evidence type="ECO:0000256" key="11">
    <source>
        <dbReference type="ARBA" id="ARBA00051216"/>
    </source>
</evidence>
<dbReference type="HAMAP" id="MF_00051">
    <property type="entry name" value="SHMT"/>
    <property type="match status" value="1"/>
</dbReference>
<dbReference type="InterPro" id="IPR019798">
    <property type="entry name" value="Ser_HO-MeTrfase_PLP_BS"/>
</dbReference>
<dbReference type="GO" id="GO:0004372">
    <property type="term" value="F:glycine hydroxymethyltransferase activity"/>
    <property type="evidence" value="ECO:0007669"/>
    <property type="project" value="UniProtKB-UniRule"/>
</dbReference>
<dbReference type="FunFam" id="3.40.640.10:FF:000001">
    <property type="entry name" value="Serine hydroxymethyltransferase"/>
    <property type="match status" value="1"/>
</dbReference>
<accession>H0HSF8</accession>
<keyword evidence="10 13" id="KW-0663">Pyridoxal phosphate</keyword>
<dbReference type="PROSITE" id="PS00096">
    <property type="entry name" value="SHMT"/>
    <property type="match status" value="1"/>
</dbReference>
<dbReference type="PIRSF" id="PIRSF000412">
    <property type="entry name" value="SHMT"/>
    <property type="match status" value="1"/>
</dbReference>
<dbReference type="UniPathway" id="UPA00193"/>
<dbReference type="Pfam" id="PF00464">
    <property type="entry name" value="SHMT"/>
    <property type="match status" value="1"/>
</dbReference>
<evidence type="ECO:0000256" key="3">
    <source>
        <dbReference type="ARBA" id="ARBA00004496"/>
    </source>
</evidence>
<evidence type="ECO:0000256" key="12">
    <source>
        <dbReference type="ARBA" id="ARBA00057572"/>
    </source>
</evidence>
<comment type="pathway">
    <text evidence="13">One-carbon metabolism; tetrahydrofolate interconversion.</text>
</comment>
<feature type="binding site" evidence="13">
    <location>
        <position position="257"/>
    </location>
    <ligand>
        <name>(6S)-5,6,7,8-tetrahydrofolate</name>
        <dbReference type="ChEBI" id="CHEBI:57453"/>
    </ligand>
</feature>
<dbReference type="GO" id="GO:0050413">
    <property type="term" value="F:D-alanine 2-hydroxymethyltransferase activity"/>
    <property type="evidence" value="ECO:0007669"/>
    <property type="project" value="UniProtKB-EC"/>
</dbReference>
<dbReference type="GO" id="GO:0032259">
    <property type="term" value="P:methylation"/>
    <property type="evidence" value="ECO:0007669"/>
    <property type="project" value="UniProtKB-KW"/>
</dbReference>
<name>H0HSF8_9HYPH</name>
<evidence type="ECO:0000313" key="17">
    <source>
        <dbReference type="Proteomes" id="UP000003250"/>
    </source>
</evidence>
<organism evidence="16 17">
    <name type="scientific">Mesorhizobium alhagi CCNWXJ12-2</name>
    <dbReference type="NCBI Taxonomy" id="1107882"/>
    <lineage>
        <taxon>Bacteria</taxon>
        <taxon>Pseudomonadati</taxon>
        <taxon>Pseudomonadota</taxon>
        <taxon>Alphaproteobacteria</taxon>
        <taxon>Hyphomicrobiales</taxon>
        <taxon>Phyllobacteriaceae</taxon>
        <taxon>Allomesorhizobium</taxon>
    </lineage>
</organism>
<evidence type="ECO:0000256" key="2">
    <source>
        <dbReference type="ARBA" id="ARBA00001933"/>
    </source>
</evidence>
<feature type="modified residue" description="N6-(pyridoxal phosphate)lysine" evidence="13 14">
    <location>
        <position position="242"/>
    </location>
</feature>
<reference evidence="16 17" key="1">
    <citation type="journal article" date="2012" name="J. Bacteriol.">
        <title>Draft Genome Sequence of Mesorhizobium alhagi CCNWXJ12-2T, a Novel Salt-Resistant Species Isolated from the Desert of Northwestern China.</title>
        <authorList>
            <person name="Zhou M."/>
            <person name="Chen W."/>
            <person name="Chen H."/>
            <person name="Wei G."/>
        </authorList>
    </citation>
    <scope>NUCLEOTIDE SEQUENCE [LARGE SCALE GENOMIC DNA]</scope>
    <source>
        <strain evidence="16 17">CCNWXJ12-2</strain>
    </source>
</reference>
<dbReference type="GO" id="GO:0030170">
    <property type="term" value="F:pyridoxal phosphate binding"/>
    <property type="evidence" value="ECO:0007669"/>
    <property type="project" value="UniProtKB-UniRule"/>
</dbReference>
<dbReference type="AlphaFoldDB" id="H0HSF8"/>
<keyword evidence="6 13" id="KW-0963">Cytoplasm</keyword>
<comment type="function">
    <text evidence="12">Catalyzes the reversible interconversion of alpha-methyl-L-serine to D-alanine with tetrahydrofolate (THF) serving as the one-carbon carrier. Cannot use alpha-methyl-D-serine, L-serine, D-serine or L-alanine.</text>
</comment>
<dbReference type="EMBL" id="AHAM01000125">
    <property type="protein sequence ID" value="EHK56368.1"/>
    <property type="molecule type" value="Genomic_DNA"/>
</dbReference>
<dbReference type="Gene3D" id="3.40.640.10">
    <property type="entry name" value="Type I PLP-dependent aspartate aminotransferase-like (Major domain)"/>
    <property type="match status" value="1"/>
</dbReference>
<sequence length="438" mass="47103">MATAAAAAAQHFETFFGAELAETDPEIFGAIRQELGRQRHEIELIASENIVSRAVLEAQGSIMTNKYAEGYPGKRYYGGCQFVDIAEELAIERAKKLFDCNFANVQPNSGSQMNQAVFLALLQPGDTFMGLDLNSGGHLTHGSPVNMSGKWFNVVSYGVRKDDHLLDMDEVARLARENKPKLILAGGTAYSRIWDWKRFREIADEVGAWLMVDMAHIAGLVAGGMHPSPLPHAHVVTTTTHKSLRGPRGGMILTNDEDIAKKMNSAVFPGLQGGPLMHVIAAKAVAFGEALKPEFKVYAQNVVANAKALADSLKSTGLDIVSGGTDNHLMLVDLRPKNATGKRAEAALGRANITCNKNGIPFDPEKPFVTSGVRLGTPAGTTRGFGAAEFREIGNLIAEVLDGLKAANSDEGNATVEAAVKQKVMALTERFPLYPYLG</sequence>
<gene>
    <name evidence="13 16" type="primary">glyA</name>
    <name evidence="16" type="ORF">MAXJ12_15484</name>
</gene>
<comment type="caution">
    <text evidence="13">Lacks conserved residue(s) required for the propagation of feature annotation.</text>
</comment>
<evidence type="ECO:0000256" key="1">
    <source>
        <dbReference type="ARBA" id="ARBA00001528"/>
    </source>
</evidence>
<dbReference type="InterPro" id="IPR039429">
    <property type="entry name" value="SHMT-like_dom"/>
</dbReference>
<dbReference type="InterPro" id="IPR015422">
    <property type="entry name" value="PyrdxlP-dep_Trfase_small"/>
</dbReference>
<comment type="similarity">
    <text evidence="4 13">Belongs to the SHMT family.</text>
</comment>
<evidence type="ECO:0000313" key="16">
    <source>
        <dbReference type="EMBL" id="EHK56368.1"/>
    </source>
</evidence>
<evidence type="ECO:0000256" key="13">
    <source>
        <dbReference type="HAMAP-Rule" id="MF_00051"/>
    </source>
</evidence>
<dbReference type="InterPro" id="IPR015421">
    <property type="entry name" value="PyrdxlP-dep_Trfase_major"/>
</dbReference>
<dbReference type="InterPro" id="IPR015424">
    <property type="entry name" value="PyrdxlP-dep_Trfase"/>
</dbReference>
<keyword evidence="9 13" id="KW-0808">Transferase</keyword>
<evidence type="ECO:0000256" key="10">
    <source>
        <dbReference type="ARBA" id="ARBA00022898"/>
    </source>
</evidence>
<comment type="subcellular location">
    <subcellularLocation>
        <location evidence="3 13">Cytoplasm</location>
    </subcellularLocation>
</comment>
<proteinExistence type="inferred from homology"/>
<keyword evidence="16" id="KW-0489">Methyltransferase</keyword>
<keyword evidence="7 13" id="KW-0554">One-carbon metabolism</keyword>
<evidence type="ECO:0000259" key="15">
    <source>
        <dbReference type="Pfam" id="PF00464"/>
    </source>
</evidence>
<evidence type="ECO:0000256" key="4">
    <source>
        <dbReference type="ARBA" id="ARBA00006376"/>
    </source>
</evidence>
<dbReference type="PANTHER" id="PTHR11680">
    <property type="entry name" value="SERINE HYDROXYMETHYLTRANSFERASE"/>
    <property type="match status" value="1"/>
</dbReference>
<dbReference type="GO" id="GO:0019264">
    <property type="term" value="P:glycine biosynthetic process from serine"/>
    <property type="evidence" value="ECO:0007669"/>
    <property type="project" value="UniProtKB-UniRule"/>
</dbReference>
<keyword evidence="17" id="KW-1185">Reference proteome</keyword>
<dbReference type="InterPro" id="IPR049943">
    <property type="entry name" value="Ser_HO-MeTrfase-like"/>
</dbReference>
<dbReference type="Proteomes" id="UP000003250">
    <property type="component" value="Unassembled WGS sequence"/>
</dbReference>
<dbReference type="InterPro" id="IPR001085">
    <property type="entry name" value="Ser_HO-MeTrfase"/>
</dbReference>
<comment type="catalytic activity">
    <reaction evidence="1 13">
        <text>(6R)-5,10-methylene-5,6,7,8-tetrahydrofolate + glycine + H2O = (6S)-5,6,7,8-tetrahydrofolate + L-serine</text>
        <dbReference type="Rhea" id="RHEA:15481"/>
        <dbReference type="ChEBI" id="CHEBI:15377"/>
        <dbReference type="ChEBI" id="CHEBI:15636"/>
        <dbReference type="ChEBI" id="CHEBI:33384"/>
        <dbReference type="ChEBI" id="CHEBI:57305"/>
        <dbReference type="ChEBI" id="CHEBI:57453"/>
        <dbReference type="EC" id="2.1.2.1"/>
    </reaction>
</comment>
<dbReference type="Gene3D" id="3.90.1150.10">
    <property type="entry name" value="Aspartate Aminotransferase, domain 1"/>
    <property type="match status" value="1"/>
</dbReference>
<comment type="catalytic activity">
    <reaction evidence="11">
        <text>(6R)-5,10-methylene-5,6,7,8-tetrahydrofolate + D-alanine + H2O = 2-methylserine + (6S)-5,6,7,8-tetrahydrofolate</text>
        <dbReference type="Rhea" id="RHEA:10064"/>
        <dbReference type="ChEBI" id="CHEBI:15377"/>
        <dbReference type="ChEBI" id="CHEBI:15636"/>
        <dbReference type="ChEBI" id="CHEBI:57416"/>
        <dbReference type="ChEBI" id="CHEBI:57453"/>
        <dbReference type="ChEBI" id="CHEBI:58275"/>
        <dbReference type="EC" id="2.1.2.7"/>
    </reaction>
</comment>
<evidence type="ECO:0000256" key="5">
    <source>
        <dbReference type="ARBA" id="ARBA00011738"/>
    </source>
</evidence>
<comment type="cofactor">
    <cofactor evidence="2 13 14">
        <name>pyridoxal 5'-phosphate</name>
        <dbReference type="ChEBI" id="CHEBI:597326"/>
    </cofactor>
</comment>
<evidence type="ECO:0000256" key="7">
    <source>
        <dbReference type="ARBA" id="ARBA00022563"/>
    </source>
</evidence>
<feature type="site" description="Plays an important role in substrate specificity" evidence="13">
    <location>
        <position position="241"/>
    </location>
</feature>
<feature type="binding site" evidence="13">
    <location>
        <position position="133"/>
    </location>
    <ligand>
        <name>(6S)-5,6,7,8-tetrahydrofolate</name>
        <dbReference type="ChEBI" id="CHEBI:57453"/>
    </ligand>
</feature>
<dbReference type="EC" id="2.1.2.1" evidence="13"/>
<evidence type="ECO:0000256" key="6">
    <source>
        <dbReference type="ARBA" id="ARBA00022490"/>
    </source>
</evidence>
<protein>
    <recommendedName>
        <fullName evidence="13">Serine hydroxymethyltransferase</fullName>
        <shortName evidence="13">SHMT</shortName>
        <shortName evidence="13">Serine methylase</shortName>
        <ecNumber evidence="13">2.1.2.1</ecNumber>
    </recommendedName>
</protein>
<dbReference type="SUPFAM" id="SSF53383">
    <property type="entry name" value="PLP-dependent transferases"/>
    <property type="match status" value="1"/>
</dbReference>
<evidence type="ECO:0000256" key="8">
    <source>
        <dbReference type="ARBA" id="ARBA00022605"/>
    </source>
</evidence>
<dbReference type="CDD" id="cd00378">
    <property type="entry name" value="SHMT"/>
    <property type="match status" value="1"/>
</dbReference>